<feature type="domain" description="Peptidase M56" evidence="2">
    <location>
        <begin position="8"/>
        <end position="307"/>
    </location>
</feature>
<accession>A0A0B3WV32</accession>
<keyword evidence="4" id="KW-1185">Reference proteome</keyword>
<dbReference type="InterPro" id="IPR008756">
    <property type="entry name" value="Peptidase_M56"/>
</dbReference>
<dbReference type="InterPro" id="IPR052173">
    <property type="entry name" value="Beta-lactam_resp_regulator"/>
</dbReference>
<dbReference type="PANTHER" id="PTHR34978">
    <property type="entry name" value="POSSIBLE SENSOR-TRANSDUCER PROTEIN BLAR"/>
    <property type="match status" value="1"/>
</dbReference>
<name>A0A0B3WV32_9FIRM</name>
<protein>
    <recommendedName>
        <fullName evidence="2">Peptidase M56 domain-containing protein</fullName>
    </recommendedName>
</protein>
<keyword evidence="1" id="KW-0472">Membrane</keyword>
<evidence type="ECO:0000256" key="1">
    <source>
        <dbReference type="SAM" id="Phobius"/>
    </source>
</evidence>
<sequence>MIENLFIKVIEASFLGSIAGLIILLIRCILKNKINSKWIYLLWMIVIIKLMVPFGPESNLSIFNKINSIKFSTSINNNYDKNIAETTDNNINIIKGDYENTATNYDSSKNLVNNISYIWLTICISLSLVFTSSYFIMKNKIKEKSFYYDGSLDEVLTQCKAKLKIKRNIKIVINDYIKTPAIIGIFQPTILIPINTLEFKQNEIEYIFIHELSHLKRNDNIINLLLTMNQSIHWFNPFIWYMSKIIRQDMELATDELVLSRINNNEYKNYGFTILNISSSLNKYKTSTRVIGMSNDKKSLEDRIRNIKLMDKINKRKKIYTVMGAILVLTMGIFIITSPKENGKLMNSQLSKTQNLYFELVNNIEEKNIDLNEAKSIINNLKFENVVQEKESIVIKEDNENIEITLSNNNISILEYKNDKNIVLSFMNANEAKEIGSEEKYSMRLENLSAENLGEVMKNINPDIAKNKLFKSYLDVLQLAGNNKITKEEVLKIDSTLSQPEGKNQLQNTLSSKDDDYNLSSVYNSEGNLLNMSFANNSYNIVFDINIKNNYSNQANFNLQDEKSQKNLIEIMN</sequence>
<dbReference type="OrthoDB" id="9804799at2"/>
<feature type="transmembrane region" description="Helical" evidence="1">
    <location>
        <begin position="6"/>
        <end position="26"/>
    </location>
</feature>
<feature type="transmembrane region" description="Helical" evidence="1">
    <location>
        <begin position="319"/>
        <end position="337"/>
    </location>
</feature>
<organism evidence="3 4">
    <name type="scientific">Terrisporobacter othiniensis</name>
    <dbReference type="NCBI Taxonomy" id="1577792"/>
    <lineage>
        <taxon>Bacteria</taxon>
        <taxon>Bacillati</taxon>
        <taxon>Bacillota</taxon>
        <taxon>Clostridia</taxon>
        <taxon>Peptostreptococcales</taxon>
        <taxon>Peptostreptococcaceae</taxon>
        <taxon>Terrisporobacter</taxon>
    </lineage>
</organism>
<evidence type="ECO:0000313" key="4">
    <source>
        <dbReference type="Proteomes" id="UP000031189"/>
    </source>
</evidence>
<keyword evidence="1" id="KW-0812">Transmembrane</keyword>
<gene>
    <name evidence="3" type="ORF">QX51_02805</name>
</gene>
<dbReference type="Pfam" id="PF05569">
    <property type="entry name" value="Peptidase_M56"/>
    <property type="match status" value="1"/>
</dbReference>
<evidence type="ECO:0000259" key="2">
    <source>
        <dbReference type="Pfam" id="PF05569"/>
    </source>
</evidence>
<keyword evidence="1" id="KW-1133">Transmembrane helix</keyword>
<feature type="transmembrane region" description="Helical" evidence="1">
    <location>
        <begin position="117"/>
        <end position="137"/>
    </location>
</feature>
<evidence type="ECO:0000313" key="3">
    <source>
        <dbReference type="EMBL" id="KHS58445.1"/>
    </source>
</evidence>
<dbReference type="EMBL" id="JWHR01000032">
    <property type="protein sequence ID" value="KHS58445.1"/>
    <property type="molecule type" value="Genomic_DNA"/>
</dbReference>
<dbReference type="Gene3D" id="3.30.2010.10">
    <property type="entry name" value="Metalloproteases ('zincins'), catalytic domain"/>
    <property type="match status" value="1"/>
</dbReference>
<dbReference type="PANTHER" id="PTHR34978:SF3">
    <property type="entry name" value="SLR0241 PROTEIN"/>
    <property type="match status" value="1"/>
</dbReference>
<dbReference type="Proteomes" id="UP000031189">
    <property type="component" value="Unassembled WGS sequence"/>
</dbReference>
<proteinExistence type="predicted"/>
<dbReference type="AlphaFoldDB" id="A0A0B3WV32"/>
<reference evidence="3 4" key="1">
    <citation type="submission" date="2014-12" db="EMBL/GenBank/DDBJ databases">
        <title>Draft genome sequence of Terrisporobacter sp. 08-306576, isolated from the blood culture of a bacteremia patient.</title>
        <authorList>
            <person name="Lund L.C."/>
            <person name="Sydenham T.V."/>
            <person name="Hogh S.V."/>
            <person name="Skov M.N."/>
            <person name="Kemp M."/>
            <person name="Justesen U.S."/>
        </authorList>
    </citation>
    <scope>NUCLEOTIDE SEQUENCE [LARGE SCALE GENOMIC DNA]</scope>
    <source>
        <strain evidence="3 4">08-306576</strain>
    </source>
</reference>
<feature type="transmembrane region" description="Helical" evidence="1">
    <location>
        <begin position="38"/>
        <end position="55"/>
    </location>
</feature>
<comment type="caution">
    <text evidence="3">The sequence shown here is derived from an EMBL/GenBank/DDBJ whole genome shotgun (WGS) entry which is preliminary data.</text>
</comment>
<dbReference type="RefSeq" id="WP_039678389.1">
    <property type="nucleotide sequence ID" value="NZ_JWHR01000032.1"/>
</dbReference>
<dbReference type="CDD" id="cd07341">
    <property type="entry name" value="M56_BlaR1_MecR1_like"/>
    <property type="match status" value="1"/>
</dbReference>
<dbReference type="STRING" id="1577792.QX51_02805"/>